<dbReference type="Pfam" id="PF03466">
    <property type="entry name" value="LysR_substrate"/>
    <property type="match status" value="1"/>
</dbReference>
<dbReference type="SUPFAM" id="SSF53850">
    <property type="entry name" value="Periplasmic binding protein-like II"/>
    <property type="match status" value="1"/>
</dbReference>
<dbReference type="Gene3D" id="3.40.190.10">
    <property type="entry name" value="Periplasmic binding protein-like II"/>
    <property type="match status" value="2"/>
</dbReference>
<organism evidence="6 7">
    <name type="scientific">Shimia abyssi</name>
    <dbReference type="NCBI Taxonomy" id="1662395"/>
    <lineage>
        <taxon>Bacteria</taxon>
        <taxon>Pseudomonadati</taxon>
        <taxon>Pseudomonadota</taxon>
        <taxon>Alphaproteobacteria</taxon>
        <taxon>Rhodobacterales</taxon>
        <taxon>Roseobacteraceae</taxon>
    </lineage>
</organism>
<dbReference type="AlphaFoldDB" id="A0A2P8FCC1"/>
<feature type="domain" description="HTH lysR-type" evidence="5">
    <location>
        <begin position="5"/>
        <end position="62"/>
    </location>
</feature>
<keyword evidence="7" id="KW-1185">Reference proteome</keyword>
<protein>
    <submittedName>
        <fullName evidence="6">LysR family glycine cleavage system transcriptional activator</fullName>
    </submittedName>
</protein>
<evidence type="ECO:0000256" key="1">
    <source>
        <dbReference type="ARBA" id="ARBA00009437"/>
    </source>
</evidence>
<sequence length="290" mass="32324">MRDIPPLNSLKAFEASGRHLNFRLAAEELGVTQGAVAQHVRSLEKMLKIKLFERMPRGLSLTNEGRRYLPPLRRAFDMIAEATENLAPRDAVVTISATPSFATRWLVPRLGDFAAEFPDIRIRLDASNALANFQNDGIDIAIRQGKPPFGPGLVADALFDTRIIVVCHPDLLVGPYPIRSPEDLRHHILLEDAHGQWPVFLEAALGDARMPDIKTMNFSQTSLAIDAAIARQGVALTNPALVDDDLRENRLCQPFSFSLETNEGFYVVSPREPRNPFLVSIVGEWLRKQS</sequence>
<dbReference type="GO" id="GO:0003700">
    <property type="term" value="F:DNA-binding transcription factor activity"/>
    <property type="evidence" value="ECO:0007669"/>
    <property type="project" value="InterPro"/>
</dbReference>
<dbReference type="PANTHER" id="PTHR30537">
    <property type="entry name" value="HTH-TYPE TRANSCRIPTIONAL REGULATOR"/>
    <property type="match status" value="1"/>
</dbReference>
<dbReference type="GO" id="GO:0043565">
    <property type="term" value="F:sequence-specific DNA binding"/>
    <property type="evidence" value="ECO:0007669"/>
    <property type="project" value="TreeGrafter"/>
</dbReference>
<dbReference type="PROSITE" id="PS50931">
    <property type="entry name" value="HTH_LYSR"/>
    <property type="match status" value="1"/>
</dbReference>
<evidence type="ECO:0000256" key="3">
    <source>
        <dbReference type="ARBA" id="ARBA00023125"/>
    </source>
</evidence>
<reference evidence="6 7" key="1">
    <citation type="submission" date="2018-03" db="EMBL/GenBank/DDBJ databases">
        <title>Genomic Encyclopedia of Archaeal and Bacterial Type Strains, Phase II (KMG-II): from individual species to whole genera.</title>
        <authorList>
            <person name="Goeker M."/>
        </authorList>
    </citation>
    <scope>NUCLEOTIDE SEQUENCE [LARGE SCALE GENOMIC DNA]</scope>
    <source>
        <strain evidence="6 7">DSM 100673</strain>
    </source>
</reference>
<dbReference type="GO" id="GO:0006351">
    <property type="term" value="P:DNA-templated transcription"/>
    <property type="evidence" value="ECO:0007669"/>
    <property type="project" value="TreeGrafter"/>
</dbReference>
<gene>
    <name evidence="6" type="ORF">CLV88_10689</name>
</gene>
<name>A0A2P8FCC1_9RHOB</name>
<keyword evidence="3" id="KW-0238">DNA-binding</keyword>
<evidence type="ECO:0000313" key="7">
    <source>
        <dbReference type="Proteomes" id="UP000240418"/>
    </source>
</evidence>
<dbReference type="Gene3D" id="1.10.10.10">
    <property type="entry name" value="Winged helix-like DNA-binding domain superfamily/Winged helix DNA-binding domain"/>
    <property type="match status" value="1"/>
</dbReference>
<dbReference type="OrthoDB" id="9813056at2"/>
<dbReference type="PANTHER" id="PTHR30537:SF74">
    <property type="entry name" value="HTH-TYPE TRANSCRIPTIONAL REGULATOR TRPI"/>
    <property type="match status" value="1"/>
</dbReference>
<comment type="similarity">
    <text evidence="1">Belongs to the LysR transcriptional regulatory family.</text>
</comment>
<dbReference type="RefSeq" id="WP_106608574.1">
    <property type="nucleotide sequence ID" value="NZ_PYGJ01000006.1"/>
</dbReference>
<dbReference type="EMBL" id="PYGJ01000006">
    <property type="protein sequence ID" value="PSL19377.1"/>
    <property type="molecule type" value="Genomic_DNA"/>
</dbReference>
<keyword evidence="2" id="KW-0805">Transcription regulation</keyword>
<dbReference type="CDD" id="cd08432">
    <property type="entry name" value="PBP2_GcdR_TrpI_HvrB_AmpR_like"/>
    <property type="match status" value="1"/>
</dbReference>
<dbReference type="Proteomes" id="UP000240418">
    <property type="component" value="Unassembled WGS sequence"/>
</dbReference>
<dbReference type="InterPro" id="IPR000847">
    <property type="entry name" value="LysR_HTH_N"/>
</dbReference>
<accession>A0A2P8FCC1</accession>
<evidence type="ECO:0000256" key="2">
    <source>
        <dbReference type="ARBA" id="ARBA00023015"/>
    </source>
</evidence>
<evidence type="ECO:0000313" key="6">
    <source>
        <dbReference type="EMBL" id="PSL19377.1"/>
    </source>
</evidence>
<dbReference type="InterPro" id="IPR036390">
    <property type="entry name" value="WH_DNA-bd_sf"/>
</dbReference>
<comment type="caution">
    <text evidence="6">The sequence shown here is derived from an EMBL/GenBank/DDBJ whole genome shotgun (WGS) entry which is preliminary data.</text>
</comment>
<proteinExistence type="inferred from homology"/>
<dbReference type="InterPro" id="IPR005119">
    <property type="entry name" value="LysR_subst-bd"/>
</dbReference>
<evidence type="ECO:0000259" key="5">
    <source>
        <dbReference type="PROSITE" id="PS50931"/>
    </source>
</evidence>
<dbReference type="InterPro" id="IPR036388">
    <property type="entry name" value="WH-like_DNA-bd_sf"/>
</dbReference>
<evidence type="ECO:0000256" key="4">
    <source>
        <dbReference type="ARBA" id="ARBA00023163"/>
    </source>
</evidence>
<dbReference type="Pfam" id="PF00126">
    <property type="entry name" value="HTH_1"/>
    <property type="match status" value="1"/>
</dbReference>
<dbReference type="InterPro" id="IPR058163">
    <property type="entry name" value="LysR-type_TF_proteobact-type"/>
</dbReference>
<dbReference type="PRINTS" id="PR00039">
    <property type="entry name" value="HTHLYSR"/>
</dbReference>
<keyword evidence="4" id="KW-0804">Transcription</keyword>
<dbReference type="FunFam" id="1.10.10.10:FF:000038">
    <property type="entry name" value="Glycine cleavage system transcriptional activator"/>
    <property type="match status" value="1"/>
</dbReference>
<dbReference type="SUPFAM" id="SSF46785">
    <property type="entry name" value="Winged helix' DNA-binding domain"/>
    <property type="match status" value="1"/>
</dbReference>